<dbReference type="AlphaFoldDB" id="A0A848KQ29"/>
<accession>A0A848KQ29</accession>
<dbReference type="Pfam" id="PF09203">
    <property type="entry name" value="MspA"/>
    <property type="match status" value="1"/>
</dbReference>
<feature type="chain" id="PRO_5032403049" description="MspA protein" evidence="1">
    <location>
        <begin position="32"/>
        <end position="222"/>
    </location>
</feature>
<feature type="signal peptide" evidence="1">
    <location>
        <begin position="1"/>
        <end position="31"/>
    </location>
</feature>
<keyword evidence="1" id="KW-0732">Signal</keyword>
<keyword evidence="3" id="KW-1185">Reference proteome</keyword>
<organism evidence="2 3">
    <name type="scientific">Gordonia asplenii</name>
    <dbReference type="NCBI Taxonomy" id="2725283"/>
    <lineage>
        <taxon>Bacteria</taxon>
        <taxon>Bacillati</taxon>
        <taxon>Actinomycetota</taxon>
        <taxon>Actinomycetes</taxon>
        <taxon>Mycobacteriales</taxon>
        <taxon>Gordoniaceae</taxon>
        <taxon>Gordonia</taxon>
    </lineage>
</organism>
<protein>
    <recommendedName>
        <fullName evidence="4">MspA protein</fullName>
    </recommendedName>
</protein>
<evidence type="ECO:0000313" key="3">
    <source>
        <dbReference type="Proteomes" id="UP000550729"/>
    </source>
</evidence>
<dbReference type="InterPro" id="IPR015286">
    <property type="entry name" value="Porin_fam_mycobact-type"/>
</dbReference>
<dbReference type="RefSeq" id="WP_170192518.1">
    <property type="nucleotide sequence ID" value="NZ_JABBNB010000001.1"/>
</dbReference>
<comment type="caution">
    <text evidence="2">The sequence shown here is derived from an EMBL/GenBank/DDBJ whole genome shotgun (WGS) entry which is preliminary data.</text>
</comment>
<evidence type="ECO:0000256" key="1">
    <source>
        <dbReference type="SAM" id="SignalP"/>
    </source>
</evidence>
<dbReference type="Proteomes" id="UP000550729">
    <property type="component" value="Unassembled WGS sequence"/>
</dbReference>
<proteinExistence type="predicted"/>
<sequence>MTTQQSRAFGAALPALIAVVGLAAGAGAASADTMVRLPNRSVSGDEGLKLVRTNESARISPSLAANGAGRNAWVTASVKLTAPHIGTSDPGISNGPVGEATAPGTNGSSFNNAAATFTTGYIIGCQVAIGNLTLGGSGSLSSTTVGLSGSLSVPLTPGAVTYAVIDYKNLTKPGTYHIAYTDYSVQVHGCGGYAQARSYTVVETTGDNHQKITLLGQPFSLG</sequence>
<dbReference type="EMBL" id="JABBNB010000001">
    <property type="protein sequence ID" value="NMO00057.1"/>
    <property type="molecule type" value="Genomic_DNA"/>
</dbReference>
<reference evidence="2 3" key="1">
    <citation type="submission" date="2020-04" db="EMBL/GenBank/DDBJ databases">
        <title>Gordonia sp. nov. TBRC 11910.</title>
        <authorList>
            <person name="Suriyachadkun C."/>
        </authorList>
    </citation>
    <scope>NUCLEOTIDE SEQUENCE [LARGE SCALE GENOMIC DNA]</scope>
    <source>
        <strain evidence="2 3">TBRC 11910</strain>
    </source>
</reference>
<name>A0A848KQ29_9ACTN</name>
<evidence type="ECO:0008006" key="4">
    <source>
        <dbReference type="Google" id="ProtNLM"/>
    </source>
</evidence>
<gene>
    <name evidence="2" type="ORF">HH308_02380</name>
</gene>
<evidence type="ECO:0000313" key="2">
    <source>
        <dbReference type="EMBL" id="NMO00057.1"/>
    </source>
</evidence>